<evidence type="ECO:0000313" key="2">
    <source>
        <dbReference type="Proteomes" id="UP000887565"/>
    </source>
</evidence>
<keyword evidence="2" id="KW-1185">Reference proteome</keyword>
<organism evidence="2 3">
    <name type="scientific">Romanomermis culicivorax</name>
    <name type="common">Nematode worm</name>
    <dbReference type="NCBI Taxonomy" id="13658"/>
    <lineage>
        <taxon>Eukaryota</taxon>
        <taxon>Metazoa</taxon>
        <taxon>Ecdysozoa</taxon>
        <taxon>Nematoda</taxon>
        <taxon>Enoplea</taxon>
        <taxon>Dorylaimia</taxon>
        <taxon>Mermithida</taxon>
        <taxon>Mermithoidea</taxon>
        <taxon>Mermithidae</taxon>
        <taxon>Romanomermis</taxon>
    </lineage>
</organism>
<evidence type="ECO:0000256" key="1">
    <source>
        <dbReference type="SAM" id="MobiDB-lite"/>
    </source>
</evidence>
<accession>A0A915K019</accession>
<dbReference type="InterPro" id="IPR044926">
    <property type="entry name" value="RGS_subdomain_2"/>
</dbReference>
<dbReference type="Gene3D" id="1.10.167.10">
    <property type="entry name" value="Regulator of G-protein Signalling 4, domain 2"/>
    <property type="match status" value="1"/>
</dbReference>
<reference evidence="3" key="1">
    <citation type="submission" date="2022-11" db="UniProtKB">
        <authorList>
            <consortium name="WormBaseParasite"/>
        </authorList>
    </citation>
    <scope>IDENTIFICATION</scope>
</reference>
<feature type="region of interest" description="Disordered" evidence="1">
    <location>
        <begin position="1"/>
        <end position="26"/>
    </location>
</feature>
<name>A0A915K019_ROMCU</name>
<dbReference type="WBParaSite" id="nRc.2.0.1.t31555-RA">
    <property type="protein sequence ID" value="nRc.2.0.1.t31555-RA"/>
    <property type="gene ID" value="nRc.2.0.1.g31555"/>
</dbReference>
<evidence type="ECO:0000313" key="3">
    <source>
        <dbReference type="WBParaSite" id="nRc.2.0.1.t31555-RA"/>
    </source>
</evidence>
<dbReference type="AlphaFoldDB" id="A0A915K019"/>
<proteinExistence type="predicted"/>
<protein>
    <submittedName>
        <fullName evidence="3">Uncharacterized protein</fullName>
    </submittedName>
</protein>
<dbReference type="Proteomes" id="UP000887565">
    <property type="component" value="Unplaced"/>
</dbReference>
<sequence length="107" mass="12023">MEESDSDTEAVVPLDMEGPDLYSSVTNSKDSRRWAYEIHSTFLTPTATSASVKITSDLLKIGKVSQARLLKMTEIVPNHCIFYYLVILQTSKHTSKLLKMAKLCKII</sequence>